<dbReference type="InterPro" id="IPR045694">
    <property type="entry name" value="DUF6058"/>
</dbReference>
<dbReference type="Pfam" id="PF19531">
    <property type="entry name" value="DUF6058"/>
    <property type="match status" value="1"/>
</dbReference>
<dbReference type="AlphaFoldDB" id="A0A939DS13"/>
<keyword evidence="2" id="KW-1185">Reference proteome</keyword>
<evidence type="ECO:0000313" key="2">
    <source>
        <dbReference type="Proteomes" id="UP000664654"/>
    </source>
</evidence>
<evidence type="ECO:0000313" key="1">
    <source>
        <dbReference type="EMBL" id="MBN7827170.1"/>
    </source>
</evidence>
<reference evidence="1" key="1">
    <citation type="submission" date="2021-03" db="EMBL/GenBank/DDBJ databases">
        <title>novel species isolated from a fishpond in China.</title>
        <authorList>
            <person name="Lu H."/>
            <person name="Cai Z."/>
        </authorList>
    </citation>
    <scope>NUCLEOTIDE SEQUENCE</scope>
    <source>
        <strain evidence="1">JCM 30855</strain>
    </source>
</reference>
<dbReference type="EMBL" id="JAFKCV010000014">
    <property type="protein sequence ID" value="MBN7827170.1"/>
    <property type="molecule type" value="Genomic_DNA"/>
</dbReference>
<gene>
    <name evidence="1" type="ORF">J0A66_18205</name>
</gene>
<protein>
    <submittedName>
        <fullName evidence="1">Uncharacterized protein</fullName>
    </submittedName>
</protein>
<proteinExistence type="predicted"/>
<dbReference type="Proteomes" id="UP000664654">
    <property type="component" value="Unassembled WGS sequence"/>
</dbReference>
<sequence>MSLLEYLQRRYLTEEQLLAGAGCSQDQLRQWQKRGMAPQASYRLDLSLVCHSVLVEHRETQQLLFHARYTLSWLRLLTKVADAEQAFGIFAQIYENQLGQRRKQGFNTSSRCFNQQLCGHISQEWRHFLQGTYGLCTQTGRVEEIVDKELAIAIIEELTAGQPDAALQATVSGILERAYALLDKACAPFPSHEYPGSSRERYLAGRLETP</sequence>
<name>A0A939DS13_9ALTE</name>
<dbReference type="RefSeq" id="WP_206575282.1">
    <property type="nucleotide sequence ID" value="NZ_JAFKCV010000014.1"/>
</dbReference>
<accession>A0A939DS13</accession>
<comment type="caution">
    <text evidence="1">The sequence shown here is derived from an EMBL/GenBank/DDBJ whole genome shotgun (WGS) entry which is preliminary data.</text>
</comment>
<organism evidence="1 2">
    <name type="scientific">Bowmanella dokdonensis</name>
    <dbReference type="NCBI Taxonomy" id="751969"/>
    <lineage>
        <taxon>Bacteria</taxon>
        <taxon>Pseudomonadati</taxon>
        <taxon>Pseudomonadota</taxon>
        <taxon>Gammaproteobacteria</taxon>
        <taxon>Alteromonadales</taxon>
        <taxon>Alteromonadaceae</taxon>
        <taxon>Bowmanella</taxon>
    </lineage>
</organism>